<organism evidence="2">
    <name type="scientific">Sesamum radiatum</name>
    <name type="common">Black benniseed</name>
    <dbReference type="NCBI Taxonomy" id="300843"/>
    <lineage>
        <taxon>Eukaryota</taxon>
        <taxon>Viridiplantae</taxon>
        <taxon>Streptophyta</taxon>
        <taxon>Embryophyta</taxon>
        <taxon>Tracheophyta</taxon>
        <taxon>Spermatophyta</taxon>
        <taxon>Magnoliopsida</taxon>
        <taxon>eudicotyledons</taxon>
        <taxon>Gunneridae</taxon>
        <taxon>Pentapetalae</taxon>
        <taxon>asterids</taxon>
        <taxon>lamiids</taxon>
        <taxon>Lamiales</taxon>
        <taxon>Pedaliaceae</taxon>
        <taxon>Sesamum</taxon>
    </lineage>
</organism>
<protein>
    <submittedName>
        <fullName evidence="2">Uncharacterized protein</fullName>
    </submittedName>
</protein>
<gene>
    <name evidence="2" type="ORF">Sradi_5494600</name>
</gene>
<accession>A0AAW2LCM0</accession>
<dbReference type="EMBL" id="JACGWJ010000025">
    <property type="protein sequence ID" value="KAL0316164.1"/>
    <property type="molecule type" value="Genomic_DNA"/>
</dbReference>
<evidence type="ECO:0000256" key="1">
    <source>
        <dbReference type="SAM" id="MobiDB-lite"/>
    </source>
</evidence>
<feature type="region of interest" description="Disordered" evidence="1">
    <location>
        <begin position="1"/>
        <end position="22"/>
    </location>
</feature>
<name>A0AAW2LCM0_SESRA</name>
<proteinExistence type="predicted"/>
<dbReference type="AlphaFoldDB" id="A0AAW2LCM0"/>
<sequence length="50" mass="5310">MPQELPESLLYAPLKGEAPADPKDLMVENAAPLKMVPPIGDDTVVPPADK</sequence>
<evidence type="ECO:0000313" key="2">
    <source>
        <dbReference type="EMBL" id="KAL0316164.1"/>
    </source>
</evidence>
<reference evidence="2" key="1">
    <citation type="submission" date="2020-06" db="EMBL/GenBank/DDBJ databases">
        <authorList>
            <person name="Li T."/>
            <person name="Hu X."/>
            <person name="Zhang T."/>
            <person name="Song X."/>
            <person name="Zhang H."/>
            <person name="Dai N."/>
            <person name="Sheng W."/>
            <person name="Hou X."/>
            <person name="Wei L."/>
        </authorList>
    </citation>
    <scope>NUCLEOTIDE SEQUENCE</scope>
    <source>
        <strain evidence="2">G02</strain>
        <tissue evidence="2">Leaf</tissue>
    </source>
</reference>
<comment type="caution">
    <text evidence="2">The sequence shown here is derived from an EMBL/GenBank/DDBJ whole genome shotgun (WGS) entry which is preliminary data.</text>
</comment>
<reference evidence="2" key="2">
    <citation type="journal article" date="2024" name="Plant">
        <title>Genomic evolution and insights into agronomic trait innovations of Sesamum species.</title>
        <authorList>
            <person name="Miao H."/>
            <person name="Wang L."/>
            <person name="Qu L."/>
            <person name="Liu H."/>
            <person name="Sun Y."/>
            <person name="Le M."/>
            <person name="Wang Q."/>
            <person name="Wei S."/>
            <person name="Zheng Y."/>
            <person name="Lin W."/>
            <person name="Duan Y."/>
            <person name="Cao H."/>
            <person name="Xiong S."/>
            <person name="Wang X."/>
            <person name="Wei L."/>
            <person name="Li C."/>
            <person name="Ma Q."/>
            <person name="Ju M."/>
            <person name="Zhao R."/>
            <person name="Li G."/>
            <person name="Mu C."/>
            <person name="Tian Q."/>
            <person name="Mei H."/>
            <person name="Zhang T."/>
            <person name="Gao T."/>
            <person name="Zhang H."/>
        </authorList>
    </citation>
    <scope>NUCLEOTIDE SEQUENCE</scope>
    <source>
        <strain evidence="2">G02</strain>
    </source>
</reference>